<keyword evidence="2" id="KW-1185">Reference proteome</keyword>
<evidence type="ECO:0000313" key="1">
    <source>
        <dbReference type="EMBL" id="MBM7124846.1"/>
    </source>
</evidence>
<name>A0ABS2K114_9GAMM</name>
<dbReference type="Gene3D" id="3.40.50.1820">
    <property type="entry name" value="alpha/beta hydrolase"/>
    <property type="match status" value="1"/>
</dbReference>
<comment type="caution">
    <text evidence="1">The sequence shown here is derived from an EMBL/GenBank/DDBJ whole genome shotgun (WGS) entry which is preliminary data.</text>
</comment>
<dbReference type="Proteomes" id="UP001430149">
    <property type="component" value="Unassembled WGS sequence"/>
</dbReference>
<dbReference type="InterPro" id="IPR029058">
    <property type="entry name" value="AB_hydrolase_fold"/>
</dbReference>
<accession>A0ABS2K114</accession>
<protein>
    <submittedName>
        <fullName evidence="1">Uncharacterized protein</fullName>
    </submittedName>
</protein>
<reference evidence="1" key="1">
    <citation type="submission" date="2020-10" db="EMBL/GenBank/DDBJ databases">
        <title>Phylogeny of dyella-like bacteria.</title>
        <authorList>
            <person name="Fu J."/>
        </authorList>
    </citation>
    <scope>NUCLEOTIDE SEQUENCE</scope>
    <source>
        <strain evidence="1">DHOC52</strain>
    </source>
</reference>
<evidence type="ECO:0000313" key="2">
    <source>
        <dbReference type="Proteomes" id="UP001430149"/>
    </source>
</evidence>
<dbReference type="SUPFAM" id="SSF53474">
    <property type="entry name" value="alpha/beta-Hydrolases"/>
    <property type="match status" value="1"/>
</dbReference>
<dbReference type="EMBL" id="JADIKE010000029">
    <property type="protein sequence ID" value="MBM7124846.1"/>
    <property type="molecule type" value="Genomic_DNA"/>
</dbReference>
<organism evidence="1 2">
    <name type="scientific">Dyella flava</name>
    <dbReference type="NCBI Taxonomy" id="1920170"/>
    <lineage>
        <taxon>Bacteria</taxon>
        <taxon>Pseudomonadati</taxon>
        <taxon>Pseudomonadota</taxon>
        <taxon>Gammaproteobacteria</taxon>
        <taxon>Lysobacterales</taxon>
        <taxon>Rhodanobacteraceae</taxon>
        <taxon>Dyella</taxon>
    </lineage>
</organism>
<gene>
    <name evidence="1" type="ORF">ISP19_05585</name>
</gene>
<proteinExistence type="predicted"/>
<sequence length="114" mass="11914">MASCEQVLTGRTLSARDLEQIVEDSLRGAPAAKIAWAMSTIMEDITAAVAHIAVPVLIIAGELDKIDPVGTLKSDVLARIKGATMQTLPGVGHLSPLEAPRDIADAVAEFARGL</sequence>